<reference evidence="2 3" key="1">
    <citation type="journal article" date="2015" name="Genome Announc.">
        <title>Genome Sequence of 'Candidatus Thioglobus singularis' Strain PS1, a Mixotroph from the SUP05 Clade of Marine Gammaproteobacteria.</title>
        <authorList>
            <person name="Marshall K.T."/>
            <person name="Morris R.M."/>
        </authorList>
    </citation>
    <scope>NUCLEOTIDE SEQUENCE [LARGE SCALE GENOMIC DNA]</scope>
    <source>
        <strain evidence="2 3">PS1</strain>
    </source>
</reference>
<keyword evidence="1" id="KW-0472">Membrane</keyword>
<protein>
    <recommendedName>
        <fullName evidence="4">DoxX family protein</fullName>
    </recommendedName>
</protein>
<dbReference type="STRING" id="1125411.W908_08495"/>
<name>A0A0M4LRI1_9GAMM</name>
<evidence type="ECO:0008006" key="4">
    <source>
        <dbReference type="Google" id="ProtNLM"/>
    </source>
</evidence>
<evidence type="ECO:0000313" key="2">
    <source>
        <dbReference type="EMBL" id="ALE02809.1"/>
    </source>
</evidence>
<gene>
    <name evidence="2" type="ORF">W908_08495</name>
</gene>
<feature type="transmembrane region" description="Helical" evidence="1">
    <location>
        <begin position="72"/>
        <end position="93"/>
    </location>
</feature>
<keyword evidence="3" id="KW-1185">Reference proteome</keyword>
<feature type="transmembrane region" description="Helical" evidence="1">
    <location>
        <begin position="99"/>
        <end position="116"/>
    </location>
</feature>
<accession>A0A0M4LRI1</accession>
<dbReference type="Proteomes" id="UP000068905">
    <property type="component" value="Chromosome"/>
</dbReference>
<evidence type="ECO:0000256" key="1">
    <source>
        <dbReference type="SAM" id="Phobius"/>
    </source>
</evidence>
<keyword evidence="1" id="KW-0812">Transmembrane</keyword>
<dbReference type="KEGG" id="tsn:W908_08495"/>
<evidence type="ECO:0000313" key="3">
    <source>
        <dbReference type="Proteomes" id="UP000068905"/>
    </source>
</evidence>
<feature type="transmembrane region" description="Helical" evidence="1">
    <location>
        <begin position="44"/>
        <end position="65"/>
    </location>
</feature>
<keyword evidence="1" id="KW-1133">Transmembrane helix</keyword>
<dbReference type="EMBL" id="CP006911">
    <property type="protein sequence ID" value="ALE02809.1"/>
    <property type="molecule type" value="Genomic_DNA"/>
</dbReference>
<organism evidence="2 3">
    <name type="scientific">Candidatus Pseudothioglobus singularis PS1</name>
    <dbReference type="NCBI Taxonomy" id="1125411"/>
    <lineage>
        <taxon>Bacteria</taxon>
        <taxon>Pseudomonadati</taxon>
        <taxon>Pseudomonadota</taxon>
        <taxon>Gammaproteobacteria</taxon>
        <taxon>Candidatus Pseudothioglobaceae</taxon>
        <taxon>Candidatus Pseudothioglobus</taxon>
    </lineage>
</organism>
<dbReference type="OrthoDB" id="5178168at2"/>
<dbReference type="AlphaFoldDB" id="A0A0M4LRI1"/>
<proteinExistence type="predicted"/>
<sequence length="122" mass="13299">MTLSNLFKAQAIFVWLYAALFWVAPEMAAQGPGWTLTPNMVSFGQILAIPLFALGLFSWMAPSWVGDNLMKVGMIFGVYINLGLVAVQVLHISTGAAKFDPMGMIPALILAALFFWKTRASS</sequence>
<dbReference type="RefSeq" id="WP_053820721.1">
    <property type="nucleotide sequence ID" value="NZ_CP006911.1"/>
</dbReference>